<sequence>MPVLTRPTTSASPSVGPSWRRRGIAALALVFGLALAPFMTAGSAQAEVVHHRVVHHRHHHHHHHHVHHVAHHVPVHHPHG</sequence>
<evidence type="ECO:0000313" key="3">
    <source>
        <dbReference type="Proteomes" id="UP000197153"/>
    </source>
</evidence>
<protein>
    <submittedName>
        <fullName evidence="2">Uncharacterized protein</fullName>
    </submittedName>
</protein>
<gene>
    <name evidence="2" type="ORF">Y958_20895</name>
</gene>
<dbReference type="Proteomes" id="UP000197153">
    <property type="component" value="Chromosome 2"/>
</dbReference>
<dbReference type="AlphaFoldDB" id="A0A248JX48"/>
<dbReference type="EMBL" id="CP022111">
    <property type="protein sequence ID" value="ASG23285.1"/>
    <property type="molecule type" value="Genomic_DNA"/>
</dbReference>
<dbReference type="KEGG" id="nao:Y958_20895"/>
<evidence type="ECO:0000313" key="2">
    <source>
        <dbReference type="EMBL" id="ASG23285.1"/>
    </source>
</evidence>
<name>A0A248JX48_9PROT</name>
<feature type="region of interest" description="Disordered" evidence="1">
    <location>
        <begin position="58"/>
        <end position="80"/>
    </location>
</feature>
<proteinExistence type="predicted"/>
<reference evidence="2 3" key="1">
    <citation type="submission" date="2017-06" db="EMBL/GenBank/DDBJ databases">
        <title>Complete genome sequence of Nitrospirillum amazonense strain CBAmC, an endophytic nitrogen-fixing and plant growth-promoting bacterium, isolated from sugarcane.</title>
        <authorList>
            <person name="Schwab S."/>
            <person name="dos Santos Teixeira K.R."/>
            <person name="Simoes Araujo J.L."/>
            <person name="Soares Vidal M."/>
            <person name="Borges de Freitas H.R."/>
            <person name="Rivello Crivelaro A.L."/>
            <person name="Bueno de Camargo Nunes A."/>
            <person name="dos Santos C.M."/>
            <person name="Palmeira da Silva Rosa D."/>
            <person name="da Silva Padilha D."/>
            <person name="da Silva E."/>
            <person name="Araujo Terra L."/>
            <person name="Soares Mendes V."/>
            <person name="Farinelli L."/>
            <person name="Magalhaes Cruz L."/>
            <person name="Baldani J.I."/>
        </authorList>
    </citation>
    <scope>NUCLEOTIDE SEQUENCE [LARGE SCALE GENOMIC DNA]</scope>
    <source>
        <strain evidence="2 3">CBAmC</strain>
    </source>
</reference>
<accession>A0A248JX48</accession>
<organism evidence="2 3">
    <name type="scientific">Nitrospirillum viridazoti CBAmc</name>
    <dbReference type="NCBI Taxonomy" id="1441467"/>
    <lineage>
        <taxon>Bacteria</taxon>
        <taxon>Pseudomonadati</taxon>
        <taxon>Pseudomonadota</taxon>
        <taxon>Alphaproteobacteria</taxon>
        <taxon>Rhodospirillales</taxon>
        <taxon>Azospirillaceae</taxon>
        <taxon>Nitrospirillum</taxon>
        <taxon>Nitrospirillum viridazoti</taxon>
    </lineage>
</organism>
<dbReference type="RefSeq" id="WP_088873793.1">
    <property type="nucleotide sequence ID" value="NZ_CP022111.1"/>
</dbReference>
<evidence type="ECO:0000256" key="1">
    <source>
        <dbReference type="SAM" id="MobiDB-lite"/>
    </source>
</evidence>
<keyword evidence="3" id="KW-1185">Reference proteome</keyword>